<feature type="transmembrane region" description="Helical" evidence="1">
    <location>
        <begin position="769"/>
        <end position="790"/>
    </location>
</feature>
<evidence type="ECO:0000256" key="1">
    <source>
        <dbReference type="SAM" id="Phobius"/>
    </source>
</evidence>
<keyword evidence="3" id="KW-1185">Reference proteome</keyword>
<dbReference type="STRING" id="1349421.OI18_07080"/>
<accession>A0A0C1IXX4</accession>
<feature type="transmembrane region" description="Helical" evidence="1">
    <location>
        <begin position="678"/>
        <end position="697"/>
    </location>
</feature>
<organism evidence="2 3">
    <name type="scientific">Flavihumibacter solisilvae</name>
    <dbReference type="NCBI Taxonomy" id="1349421"/>
    <lineage>
        <taxon>Bacteria</taxon>
        <taxon>Pseudomonadati</taxon>
        <taxon>Bacteroidota</taxon>
        <taxon>Chitinophagia</taxon>
        <taxon>Chitinophagales</taxon>
        <taxon>Chitinophagaceae</taxon>
        <taxon>Flavihumibacter</taxon>
    </lineage>
</organism>
<feature type="transmembrane region" description="Helical" evidence="1">
    <location>
        <begin position="171"/>
        <end position="189"/>
    </location>
</feature>
<feature type="transmembrane region" description="Helical" evidence="1">
    <location>
        <begin position="578"/>
        <end position="600"/>
    </location>
</feature>
<evidence type="ECO:0008006" key="4">
    <source>
        <dbReference type="Google" id="ProtNLM"/>
    </source>
</evidence>
<dbReference type="Proteomes" id="UP000031408">
    <property type="component" value="Unassembled WGS sequence"/>
</dbReference>
<feature type="transmembrane region" description="Helical" evidence="1">
    <location>
        <begin position="743"/>
        <end position="763"/>
    </location>
</feature>
<feature type="transmembrane region" description="Helical" evidence="1">
    <location>
        <begin position="143"/>
        <end position="165"/>
    </location>
</feature>
<feature type="transmembrane region" description="Helical" evidence="1">
    <location>
        <begin position="34"/>
        <end position="57"/>
    </location>
</feature>
<protein>
    <recommendedName>
        <fullName evidence="4">Spermidine synthase-like protein</fullName>
    </recommendedName>
</protein>
<evidence type="ECO:0000313" key="2">
    <source>
        <dbReference type="EMBL" id="KIC95354.1"/>
    </source>
</evidence>
<feature type="transmembrane region" description="Helical" evidence="1">
    <location>
        <begin position="7"/>
        <end position="28"/>
    </location>
</feature>
<feature type="transmembrane region" description="Helical" evidence="1">
    <location>
        <begin position="643"/>
        <end position="666"/>
    </location>
</feature>
<feature type="transmembrane region" description="Helical" evidence="1">
    <location>
        <begin position="196"/>
        <end position="215"/>
    </location>
</feature>
<dbReference type="EMBL" id="JSVC01000007">
    <property type="protein sequence ID" value="KIC95354.1"/>
    <property type="molecule type" value="Genomic_DNA"/>
</dbReference>
<feature type="transmembrane region" description="Helical" evidence="1">
    <location>
        <begin position="709"/>
        <end position="731"/>
    </location>
</feature>
<dbReference type="AlphaFoldDB" id="A0A0C1IXX4"/>
<keyword evidence="1" id="KW-0812">Transmembrane</keyword>
<keyword evidence="1" id="KW-1133">Transmembrane helix</keyword>
<dbReference type="Gene3D" id="3.40.50.150">
    <property type="entry name" value="Vaccinia Virus protein VP39"/>
    <property type="match status" value="1"/>
</dbReference>
<keyword evidence="1" id="KW-0472">Membrane</keyword>
<dbReference type="SUPFAM" id="SSF53335">
    <property type="entry name" value="S-adenosyl-L-methionine-dependent methyltransferases"/>
    <property type="match status" value="1"/>
</dbReference>
<feature type="transmembrane region" description="Helical" evidence="1">
    <location>
        <begin position="111"/>
        <end position="136"/>
    </location>
</feature>
<sequence length="798" mass="88069">MSNARTIAAVVLISLSIIDYQVAIVQLFSLLQWYHYASLVISVALLGFGAAGTVLSLRREWLMQRFSRVIPFCMIASGWCMMLAIFLGNALFARFDSYLLFVESKQWFALLLHYCLFLLPFFFGALALGMIFLSAISKIGKIYFANLAGSAAGAILAVPVSWWLAPASLPAFAALFAVVAAICVMPVAARWLQVSAIVSLLVCFAGIFFPLRLNYSTYKSLSKTLTLPGSKVVLEERGPFGYVHVVKSGALRYAPALSLSYQGEVPVNNVVFNNADWFGPLASWHPGDSMHLLDYSTMALPYAISKREKVLVLQAETGLQVAHALAKGATKIDAVESNVQITSLLNHELLQQADSLFLRKPVQLITKHPRVYIAQSKESYDLVQLPALGAFGGAAGIFAMKEEFTYTRDAFSSMINLLSDDGVICATAWMDYPYRNGLKLAATLYESAIASGSESPHNHIIAIRNWGTITFLLKRNPFTVPEYIATRLFCDKMGFDPVLLPGISADVRMFYNRLPDAGFLQNIDRIFSGHAAQLYRDYDFNIKPATDDQPFFSQFMKWSSLPRLNKIFGSQSIPFLELGWLVAVINCVQLVIFAFILILLPLYGLKGGAAKWWVFFYFGALGTGYMLIEIMFIQQFILFTGNAVYASSFVLAVMLLSSGIGSYVSSKLPATPATIQKAAVIVIAFFTVYFFIFNSSVNSLSRLPEWGRTGLLLLCLALPGFFMGMPFPLGLRFLDAASPQHIPWAWGINSCMSVVSAAMASLVSAGAGFSALLIIASLAYFTCLTVMFFYQRKHRPEQ</sequence>
<dbReference type="OrthoDB" id="127145at2"/>
<dbReference type="RefSeq" id="WP_039138433.1">
    <property type="nucleotide sequence ID" value="NZ_JSVC01000007.1"/>
</dbReference>
<gene>
    <name evidence="2" type="ORF">OI18_07080</name>
</gene>
<dbReference type="InterPro" id="IPR029063">
    <property type="entry name" value="SAM-dependent_MTases_sf"/>
</dbReference>
<name>A0A0C1IXX4_9BACT</name>
<evidence type="ECO:0000313" key="3">
    <source>
        <dbReference type="Proteomes" id="UP000031408"/>
    </source>
</evidence>
<comment type="caution">
    <text evidence="2">The sequence shown here is derived from an EMBL/GenBank/DDBJ whole genome shotgun (WGS) entry which is preliminary data.</text>
</comment>
<proteinExistence type="predicted"/>
<feature type="transmembrane region" description="Helical" evidence="1">
    <location>
        <begin position="69"/>
        <end position="91"/>
    </location>
</feature>
<reference evidence="2 3" key="1">
    <citation type="submission" date="2014-11" db="EMBL/GenBank/DDBJ databases">
        <title>Genome sequence of Flavihumibacter solisilvae 3-3.</title>
        <authorList>
            <person name="Zhou G."/>
            <person name="Li M."/>
            <person name="Wang G."/>
        </authorList>
    </citation>
    <scope>NUCLEOTIDE SEQUENCE [LARGE SCALE GENOMIC DNA]</scope>
    <source>
        <strain evidence="2 3">3-3</strain>
    </source>
</reference>
<feature type="transmembrane region" description="Helical" evidence="1">
    <location>
        <begin position="612"/>
        <end position="637"/>
    </location>
</feature>